<evidence type="ECO:0000313" key="3">
    <source>
        <dbReference type="Proteomes" id="UP000078543"/>
    </source>
</evidence>
<dbReference type="PANTHER" id="PTHR36505:SF1">
    <property type="entry name" value="BLR1072 PROTEIN"/>
    <property type="match status" value="1"/>
</dbReference>
<dbReference type="Gene3D" id="2.30.30.240">
    <property type="entry name" value="PRC-barrel domain"/>
    <property type="match status" value="1"/>
</dbReference>
<organism evidence="2 3">
    <name type="scientific">Magnetospirillum moscoviense</name>
    <dbReference type="NCBI Taxonomy" id="1437059"/>
    <lineage>
        <taxon>Bacteria</taxon>
        <taxon>Pseudomonadati</taxon>
        <taxon>Pseudomonadota</taxon>
        <taxon>Alphaproteobacteria</taxon>
        <taxon>Rhodospirillales</taxon>
        <taxon>Rhodospirillaceae</taxon>
        <taxon>Magnetospirillum</taxon>
    </lineage>
</organism>
<protein>
    <submittedName>
        <fullName evidence="2">Photosystem reaction center subunit H</fullName>
    </submittedName>
</protein>
<keyword evidence="3" id="KW-1185">Reference proteome</keyword>
<gene>
    <name evidence="2" type="ORF">A6A05_01290</name>
</gene>
<feature type="domain" description="PRC-barrel" evidence="1">
    <location>
        <begin position="13"/>
        <end position="88"/>
    </location>
</feature>
<dbReference type="OrthoDB" id="8021018at2"/>
<dbReference type="SUPFAM" id="SSF50346">
    <property type="entry name" value="PRC-barrel domain"/>
    <property type="match status" value="1"/>
</dbReference>
<reference evidence="2 3" key="1">
    <citation type="submission" date="2016-04" db="EMBL/GenBank/DDBJ databases">
        <title>Draft genome sequence of freshwater magnetotactic bacteria Magnetospirillum marisnigri SP-1 and Magnetospirillum moscoviense BB-1.</title>
        <authorList>
            <person name="Koziaeva V."/>
            <person name="Dziuba M.V."/>
            <person name="Ivanov T.M."/>
            <person name="Kuznetsov B."/>
            <person name="Grouzdev D.S."/>
        </authorList>
    </citation>
    <scope>NUCLEOTIDE SEQUENCE [LARGE SCALE GENOMIC DNA]</scope>
    <source>
        <strain evidence="2 3">BB-1</strain>
    </source>
</reference>
<dbReference type="Proteomes" id="UP000078543">
    <property type="component" value="Unassembled WGS sequence"/>
</dbReference>
<sequence length="122" mass="13368">MTEMTSITTGSLIAADKVNGTAVFDLTGDKLGSVENIMIDKASGRAIYAVMSFGGFLGVGEKHHPLPWAALKYDEGKVGYVINMDKKQLEGAPNFDGGSEFNWTQDYGRSVDAFYKTHSYWM</sequence>
<dbReference type="InterPro" id="IPR011033">
    <property type="entry name" value="PRC_barrel-like_sf"/>
</dbReference>
<dbReference type="RefSeq" id="WP_068499400.1">
    <property type="nucleotide sequence ID" value="NZ_LWQU01000130.1"/>
</dbReference>
<proteinExistence type="predicted"/>
<dbReference type="PANTHER" id="PTHR36505">
    <property type="entry name" value="BLR1072 PROTEIN"/>
    <property type="match status" value="1"/>
</dbReference>
<dbReference type="Pfam" id="PF05239">
    <property type="entry name" value="PRC"/>
    <property type="match status" value="1"/>
</dbReference>
<accession>A0A178MTD4</accession>
<dbReference type="AlphaFoldDB" id="A0A178MTD4"/>
<evidence type="ECO:0000259" key="1">
    <source>
        <dbReference type="Pfam" id="PF05239"/>
    </source>
</evidence>
<name>A0A178MTD4_9PROT</name>
<evidence type="ECO:0000313" key="2">
    <source>
        <dbReference type="EMBL" id="OAN51524.1"/>
    </source>
</evidence>
<dbReference type="InterPro" id="IPR027275">
    <property type="entry name" value="PRC-brl_dom"/>
</dbReference>
<comment type="caution">
    <text evidence="2">The sequence shown here is derived from an EMBL/GenBank/DDBJ whole genome shotgun (WGS) entry which is preliminary data.</text>
</comment>
<dbReference type="EMBL" id="LWQU01000130">
    <property type="protein sequence ID" value="OAN51524.1"/>
    <property type="molecule type" value="Genomic_DNA"/>
</dbReference>